<dbReference type="CDD" id="cd00077">
    <property type="entry name" value="HDc"/>
    <property type="match status" value="1"/>
</dbReference>
<sequence length="949" mass="106939">MNRTLNAGMRLRWIISLSVMAGTLLLSAILISSAYFSHREVLVQASEQMAHQMAGSLDSASTRLLHPLKSSLRLLTHDPLLRTATLEQRLQRLPVLAETLDANPMISAVYVGYADHDFLLLRKLRHPRFQQTLAAPVGSAWLLQSINKASRQWLFYSETLQLLEARDVPEYAFDPHQRDWYRQALSSDEPVLTPPYLFFTTAEVGVTLSVAGPERTVVGIDASVQDISVQLESLKPDSHYRMAVVTPQGQVVAWPDVQNMIRTEAQSVRLATLSELDAPELSELQRLAPAGGEMVHYLFDERDWYGIRMPLLAMNGEALELLVTVPSAELLAGARQQGIAMLYWSLLAALVMLLLGWWGSVRLARPLDQLADQVGALSRFDFRHRVSSRSMVYEVNMLARVLDRMASAIVHFQAISHTLARERELSQMLPTVASHLKASIEARECVIYLYDGDTHQLHLNTDVHTAGEQGVPQALDCPQASATAQTDAVRTMLGEQADEWLMTPLTGRETHPAGVMALRLAAGKWADATLDRFVAELSGSAAVAIETRQLVEAQKRLMEAIIRLLADAIDAKSPHTSGHCERVPELAQMLADAAVDSRQGPFADFAMSRAERYEFHLAAWLHDCGKITTPEHVLDKATKLDALYNRIHEVRTRFEVLWRDAEIEYLQGVIETGDEVLLRERKRQRQQQLQQDFEYVAHINMGGESLSDEAVAEIRRIGAQEWWRHFDNRPGLSHEELERMPEDDTTTLPVKETLLADRPEHYQPWNGARPPVEVGNPANSWGFDMQLPEAEWNLGELYNLTQRYGTLTPEERFTINNHIVQTIRMLNQLPWPENLKRVPDIAGNHHERMDGGGYPRRLSAADLGIPERIMALADVFEALTAADRPYKTAKPLSESLRIMALMARNGHLDPELFTLFLTSGIYLRYAERYLSPAQIDPVDQRQLLTLMTN</sequence>
<dbReference type="InterPro" id="IPR003607">
    <property type="entry name" value="HD/PDEase_dom"/>
</dbReference>
<dbReference type="SUPFAM" id="SSF55781">
    <property type="entry name" value="GAF domain-like"/>
    <property type="match status" value="1"/>
</dbReference>
<dbReference type="SUPFAM" id="SSF109604">
    <property type="entry name" value="HD-domain/PDEase-like"/>
    <property type="match status" value="2"/>
</dbReference>
<accession>A0A2P8F310</accession>
<dbReference type="OrthoDB" id="9764808at2"/>
<dbReference type="Gene3D" id="3.30.450.20">
    <property type="entry name" value="PAS domain"/>
    <property type="match status" value="2"/>
</dbReference>
<dbReference type="Proteomes" id="UP000242133">
    <property type="component" value="Unassembled WGS sequence"/>
</dbReference>
<dbReference type="EMBL" id="PYGI01000002">
    <property type="protein sequence ID" value="PSL16102.1"/>
    <property type="molecule type" value="Genomic_DNA"/>
</dbReference>
<organism evidence="4 5">
    <name type="scientific">Marinobacterium halophilum</name>
    <dbReference type="NCBI Taxonomy" id="267374"/>
    <lineage>
        <taxon>Bacteria</taxon>
        <taxon>Pseudomonadati</taxon>
        <taxon>Pseudomonadota</taxon>
        <taxon>Gammaproteobacteria</taxon>
        <taxon>Oceanospirillales</taxon>
        <taxon>Oceanospirillaceae</taxon>
        <taxon>Marinobacterium</taxon>
    </lineage>
</organism>
<dbReference type="SMART" id="SM00471">
    <property type="entry name" value="HDc"/>
    <property type="match status" value="1"/>
</dbReference>
<dbReference type="PANTHER" id="PTHR43155:SF2">
    <property type="entry name" value="CYCLIC DI-GMP PHOSPHODIESTERASE PA4108"/>
    <property type="match status" value="1"/>
</dbReference>
<proteinExistence type="predicted"/>
<dbReference type="Gene3D" id="3.30.450.40">
    <property type="match status" value="1"/>
</dbReference>
<dbReference type="PROSITE" id="PS51832">
    <property type="entry name" value="HD_GYP"/>
    <property type="match status" value="1"/>
</dbReference>
<feature type="transmembrane region" description="Helical" evidence="1">
    <location>
        <begin position="12"/>
        <end position="36"/>
    </location>
</feature>
<feature type="domain" description="HD-GYP" evidence="3">
    <location>
        <begin position="730"/>
        <end position="932"/>
    </location>
</feature>
<dbReference type="InterPro" id="IPR029016">
    <property type="entry name" value="GAF-like_dom_sf"/>
</dbReference>
<feature type="domain" description="HAMP" evidence="2">
    <location>
        <begin position="361"/>
        <end position="414"/>
    </location>
</feature>
<evidence type="ECO:0000259" key="3">
    <source>
        <dbReference type="PROSITE" id="PS51832"/>
    </source>
</evidence>
<dbReference type="GO" id="GO:0008081">
    <property type="term" value="F:phosphoric diester hydrolase activity"/>
    <property type="evidence" value="ECO:0007669"/>
    <property type="project" value="UniProtKB-ARBA"/>
</dbReference>
<keyword evidence="1" id="KW-1133">Transmembrane helix</keyword>
<dbReference type="Pfam" id="PF13487">
    <property type="entry name" value="HD_5"/>
    <property type="match status" value="1"/>
</dbReference>
<comment type="caution">
    <text evidence="4">The sequence shown here is derived from an EMBL/GenBank/DDBJ whole genome shotgun (WGS) entry which is preliminary data.</text>
</comment>
<name>A0A2P8F310_9GAMM</name>
<dbReference type="Gene3D" id="1.10.3210.10">
    <property type="entry name" value="Hypothetical protein af1432"/>
    <property type="match status" value="2"/>
</dbReference>
<reference evidence="4 5" key="1">
    <citation type="submission" date="2018-03" db="EMBL/GenBank/DDBJ databases">
        <title>Genomic Encyclopedia of Archaeal and Bacterial Type Strains, Phase II (KMG-II): from individual species to whole genera.</title>
        <authorList>
            <person name="Goeker M."/>
        </authorList>
    </citation>
    <scope>NUCLEOTIDE SEQUENCE [LARGE SCALE GENOMIC DNA]</scope>
    <source>
        <strain evidence="4 5">DSM 17586</strain>
    </source>
</reference>
<dbReference type="RefSeq" id="WP_106590335.1">
    <property type="nucleotide sequence ID" value="NZ_PYGI01000002.1"/>
</dbReference>
<evidence type="ECO:0000256" key="1">
    <source>
        <dbReference type="SAM" id="Phobius"/>
    </source>
</evidence>
<dbReference type="InterPro" id="IPR003660">
    <property type="entry name" value="HAMP_dom"/>
</dbReference>
<keyword evidence="1" id="KW-0812">Transmembrane</keyword>
<keyword evidence="5" id="KW-1185">Reference proteome</keyword>
<evidence type="ECO:0000313" key="5">
    <source>
        <dbReference type="Proteomes" id="UP000242133"/>
    </source>
</evidence>
<dbReference type="GO" id="GO:0007165">
    <property type="term" value="P:signal transduction"/>
    <property type="evidence" value="ECO:0007669"/>
    <property type="project" value="InterPro"/>
</dbReference>
<keyword evidence="1" id="KW-0472">Membrane</keyword>
<protein>
    <submittedName>
        <fullName evidence="4">HAMP domain-containing protein</fullName>
    </submittedName>
</protein>
<evidence type="ECO:0000313" key="4">
    <source>
        <dbReference type="EMBL" id="PSL16102.1"/>
    </source>
</evidence>
<dbReference type="InterPro" id="IPR037522">
    <property type="entry name" value="HD_GYP_dom"/>
</dbReference>
<dbReference type="GO" id="GO:0016020">
    <property type="term" value="C:membrane"/>
    <property type="evidence" value="ECO:0007669"/>
    <property type="project" value="InterPro"/>
</dbReference>
<evidence type="ECO:0000259" key="2">
    <source>
        <dbReference type="PROSITE" id="PS50885"/>
    </source>
</evidence>
<dbReference type="PANTHER" id="PTHR43155">
    <property type="entry name" value="CYCLIC DI-GMP PHOSPHODIESTERASE PA4108-RELATED"/>
    <property type="match status" value="1"/>
</dbReference>
<gene>
    <name evidence="4" type="ORF">CLV44_10225</name>
</gene>
<dbReference type="Gene3D" id="6.10.340.10">
    <property type="match status" value="1"/>
</dbReference>
<dbReference type="PROSITE" id="PS50885">
    <property type="entry name" value="HAMP"/>
    <property type="match status" value="1"/>
</dbReference>
<dbReference type="AlphaFoldDB" id="A0A2P8F310"/>